<dbReference type="SMART" id="SM00460">
    <property type="entry name" value="TGc"/>
    <property type="match status" value="1"/>
</dbReference>
<evidence type="ECO:0000259" key="2">
    <source>
        <dbReference type="SMART" id="SM00460"/>
    </source>
</evidence>
<dbReference type="Pfam" id="PF01841">
    <property type="entry name" value="Transglut_core"/>
    <property type="match status" value="1"/>
</dbReference>
<reference evidence="3" key="1">
    <citation type="submission" date="2020-12" db="EMBL/GenBank/DDBJ databases">
        <title>Geomonas sp. Red875, isolated from river sediment.</title>
        <authorList>
            <person name="Xu Z."/>
            <person name="Zhang Z."/>
            <person name="Masuda Y."/>
            <person name="Itoh H."/>
            <person name="Senoo K."/>
        </authorList>
    </citation>
    <scope>NUCLEOTIDE SEQUENCE</scope>
    <source>
        <strain evidence="3">Red875</strain>
    </source>
</reference>
<dbReference type="Proteomes" id="UP000636888">
    <property type="component" value="Unassembled WGS sequence"/>
</dbReference>
<dbReference type="Gene3D" id="3.10.620.30">
    <property type="match status" value="1"/>
</dbReference>
<evidence type="ECO:0000313" key="3">
    <source>
        <dbReference type="EMBL" id="MBJ6724780.1"/>
    </source>
</evidence>
<protein>
    <submittedName>
        <fullName evidence="3">Transglutaminase domain-containing protein</fullName>
    </submittedName>
</protein>
<feature type="region of interest" description="Disordered" evidence="1">
    <location>
        <begin position="307"/>
        <end position="326"/>
    </location>
</feature>
<name>A0A8J7LVB4_9BACT</name>
<accession>A0A8J7LVB4</accession>
<keyword evidence="4" id="KW-1185">Reference proteome</keyword>
<dbReference type="AlphaFoldDB" id="A0A8J7LVB4"/>
<feature type="compositionally biased region" description="Low complexity" evidence="1">
    <location>
        <begin position="307"/>
        <end position="325"/>
    </location>
</feature>
<dbReference type="InterPro" id="IPR038765">
    <property type="entry name" value="Papain-like_cys_pep_sf"/>
</dbReference>
<dbReference type="SUPFAM" id="SSF54001">
    <property type="entry name" value="Cysteine proteinases"/>
    <property type="match status" value="1"/>
</dbReference>
<evidence type="ECO:0000313" key="4">
    <source>
        <dbReference type="Proteomes" id="UP000636888"/>
    </source>
</evidence>
<gene>
    <name evidence="3" type="ORF">JFN93_08690</name>
</gene>
<evidence type="ECO:0000256" key="1">
    <source>
        <dbReference type="SAM" id="MobiDB-lite"/>
    </source>
</evidence>
<dbReference type="RefSeq" id="WP_199383668.1">
    <property type="nucleotide sequence ID" value="NZ_JAEMHM010000006.1"/>
</dbReference>
<sequence length="476" mass="50917">MRALRLVIALAALLAVGIPTAGAVTIPKLTAPPLGERWFSIVVGSERAGFAHQSIAREKDGYRILSDGSVKMKVMGVSRDSASKESYLVGPDLSLKSFAVEQYLEGAPMQVTGEWTPKGIKTSSESGGKKKDRTIRAKGAVYPPQALNIFPLLHDPAKGKKYRVQMLDTEELKVKTIKIEVIGAETLPPDIPAIHLQNNLFPVVDNDIWVDLKGNTIKESVRDDLVLTVAEDEKTAQTYIANTALAKSDLIINYSAVRTEPIAHPETLKKLVLELTGIPAGFTLPEGAQQAAERSGDAVRFTMARPTGAAAPPAPRPADTAATAGIPSDAPQVVTQQKAIVADTKEPVEAARMLVDWVAKEIKGSNGDGLAALEALKDKKGSAPAQARLYTALARSAGIPTRFVSGIVYFPKQGFLFHSWAESYLGGSWVPVDPALGQDPADLTHIKLVEGETQDDLVRLAGVIGKLKGKVVEQAY</sequence>
<dbReference type="PANTHER" id="PTHR33490:SF3">
    <property type="entry name" value="CONSERVED INTEGRAL MEMBRANE PROTEIN"/>
    <property type="match status" value="1"/>
</dbReference>
<feature type="domain" description="Transglutaminase-like" evidence="2">
    <location>
        <begin position="375"/>
        <end position="436"/>
    </location>
</feature>
<organism evidence="3 4">
    <name type="scientific">Geomesophilobacter sediminis</name>
    <dbReference type="NCBI Taxonomy" id="2798584"/>
    <lineage>
        <taxon>Bacteria</taxon>
        <taxon>Pseudomonadati</taxon>
        <taxon>Thermodesulfobacteriota</taxon>
        <taxon>Desulfuromonadia</taxon>
        <taxon>Geobacterales</taxon>
        <taxon>Geobacteraceae</taxon>
        <taxon>Geomesophilobacter</taxon>
    </lineage>
</organism>
<comment type="caution">
    <text evidence="3">The sequence shown here is derived from an EMBL/GenBank/DDBJ whole genome shotgun (WGS) entry which is preliminary data.</text>
</comment>
<proteinExistence type="predicted"/>
<dbReference type="InterPro" id="IPR002931">
    <property type="entry name" value="Transglutaminase-like"/>
</dbReference>
<dbReference type="EMBL" id="JAEMHM010000006">
    <property type="protein sequence ID" value="MBJ6724780.1"/>
    <property type="molecule type" value="Genomic_DNA"/>
</dbReference>
<dbReference type="PANTHER" id="PTHR33490">
    <property type="entry name" value="BLR5614 PROTEIN-RELATED"/>
    <property type="match status" value="1"/>
</dbReference>